<dbReference type="InterPro" id="IPR029151">
    <property type="entry name" value="Sensor-like_sf"/>
</dbReference>
<keyword evidence="8" id="KW-0547">Nucleotide-binding</keyword>
<dbReference type="PROSITE" id="PS50109">
    <property type="entry name" value="HIS_KIN"/>
    <property type="match status" value="1"/>
</dbReference>
<name>A0A543HXM7_9MICO</name>
<dbReference type="Pfam" id="PF02518">
    <property type="entry name" value="HATPase_c"/>
    <property type="match status" value="1"/>
</dbReference>
<keyword evidence="10" id="KW-0067">ATP-binding</keyword>
<dbReference type="EMBL" id="VFPN01000002">
    <property type="protein sequence ID" value="TQM63071.1"/>
    <property type="molecule type" value="Genomic_DNA"/>
</dbReference>
<protein>
    <recommendedName>
        <fullName evidence="3">histidine kinase</fullName>
        <ecNumber evidence="3">2.7.13.3</ecNumber>
    </recommendedName>
</protein>
<evidence type="ECO:0000256" key="9">
    <source>
        <dbReference type="ARBA" id="ARBA00022777"/>
    </source>
</evidence>
<dbReference type="Gene3D" id="1.10.287.130">
    <property type="match status" value="1"/>
</dbReference>
<keyword evidence="6" id="KW-0808">Transferase</keyword>
<dbReference type="Gene3D" id="3.30.450.20">
    <property type="entry name" value="PAS domain"/>
    <property type="match status" value="2"/>
</dbReference>
<keyword evidence="11 14" id="KW-1133">Transmembrane helix</keyword>
<feature type="transmembrane region" description="Helical" evidence="14">
    <location>
        <begin position="21"/>
        <end position="42"/>
    </location>
</feature>
<dbReference type="Gene3D" id="3.30.565.10">
    <property type="entry name" value="Histidine kinase-like ATPase, C-terminal domain"/>
    <property type="match status" value="1"/>
</dbReference>
<dbReference type="InterPro" id="IPR033463">
    <property type="entry name" value="sCache_3"/>
</dbReference>
<keyword evidence="5" id="KW-0597">Phosphoprotein</keyword>
<evidence type="ECO:0000256" key="14">
    <source>
        <dbReference type="SAM" id="Phobius"/>
    </source>
</evidence>
<dbReference type="SUPFAM" id="SSF55890">
    <property type="entry name" value="Sporulation response regulatory protein Spo0B"/>
    <property type="match status" value="1"/>
</dbReference>
<dbReference type="InterPro" id="IPR004358">
    <property type="entry name" value="Sig_transdc_His_kin-like_C"/>
</dbReference>
<dbReference type="InterPro" id="IPR036890">
    <property type="entry name" value="HATPase_C_sf"/>
</dbReference>
<comment type="caution">
    <text evidence="16">The sequence shown here is derived from an EMBL/GenBank/DDBJ whole genome shotgun (WGS) entry which is preliminary data.</text>
</comment>
<dbReference type="InterPro" id="IPR035965">
    <property type="entry name" value="PAS-like_dom_sf"/>
</dbReference>
<dbReference type="GO" id="GO:0005886">
    <property type="term" value="C:plasma membrane"/>
    <property type="evidence" value="ECO:0007669"/>
    <property type="project" value="UniProtKB-SubCell"/>
</dbReference>
<feature type="transmembrane region" description="Helical" evidence="14">
    <location>
        <begin position="193"/>
        <end position="213"/>
    </location>
</feature>
<evidence type="ECO:0000313" key="17">
    <source>
        <dbReference type="Proteomes" id="UP000318331"/>
    </source>
</evidence>
<dbReference type="InterPro" id="IPR039506">
    <property type="entry name" value="SPOB_a"/>
</dbReference>
<evidence type="ECO:0000256" key="13">
    <source>
        <dbReference type="ARBA" id="ARBA00023136"/>
    </source>
</evidence>
<evidence type="ECO:0000256" key="5">
    <source>
        <dbReference type="ARBA" id="ARBA00022553"/>
    </source>
</evidence>
<feature type="domain" description="Histidine kinase" evidence="15">
    <location>
        <begin position="419"/>
        <end position="557"/>
    </location>
</feature>
<keyword evidence="4" id="KW-1003">Cell membrane</keyword>
<dbReference type="SMART" id="SM00387">
    <property type="entry name" value="HATPase_c"/>
    <property type="match status" value="1"/>
</dbReference>
<evidence type="ECO:0000256" key="11">
    <source>
        <dbReference type="ARBA" id="ARBA00022989"/>
    </source>
</evidence>
<keyword evidence="13 14" id="KW-0472">Membrane</keyword>
<keyword evidence="12" id="KW-0902">Two-component regulatory system</keyword>
<dbReference type="SUPFAM" id="SSF103190">
    <property type="entry name" value="Sensory domain-like"/>
    <property type="match status" value="1"/>
</dbReference>
<evidence type="ECO:0000256" key="3">
    <source>
        <dbReference type="ARBA" id="ARBA00012438"/>
    </source>
</evidence>
<accession>A0A543HXM7</accession>
<evidence type="ECO:0000313" key="16">
    <source>
        <dbReference type="EMBL" id="TQM63071.1"/>
    </source>
</evidence>
<dbReference type="OrthoDB" id="9792686at2"/>
<evidence type="ECO:0000256" key="10">
    <source>
        <dbReference type="ARBA" id="ARBA00022840"/>
    </source>
</evidence>
<keyword evidence="17" id="KW-1185">Reference proteome</keyword>
<keyword evidence="9 16" id="KW-0418">Kinase</keyword>
<evidence type="ECO:0000256" key="2">
    <source>
        <dbReference type="ARBA" id="ARBA00004651"/>
    </source>
</evidence>
<dbReference type="PANTHER" id="PTHR43547">
    <property type="entry name" value="TWO-COMPONENT HISTIDINE KINASE"/>
    <property type="match status" value="1"/>
</dbReference>
<dbReference type="InterPro" id="IPR016120">
    <property type="entry name" value="Sig_transdc_His_kin_SpoOB"/>
</dbReference>
<dbReference type="Proteomes" id="UP000318331">
    <property type="component" value="Unassembled WGS sequence"/>
</dbReference>
<evidence type="ECO:0000256" key="12">
    <source>
        <dbReference type="ARBA" id="ARBA00023012"/>
    </source>
</evidence>
<sequence length="568" mass="60390">MARSRTGRYPVLLPRLRFATEVLLLQITVVVAIVTVSTAVFVTAGLHRLEDEAKATALAVAQSLAEDVDVRAQVATFSADPGTPSADDLLGGSLMEIARAVERRTGALFVVITDDHGIRLAHPNSSELGQPVSTSPAAALAGHEVVSWESGTLGESARAKVPVYAPGSDVVVGEVSVGYARAHVFDSILNDSVPVIAAALLALALGVGSAILLTRRLRRLTLDLQPEELVALVHDQEAVLSGVDEGVIGLTGEGRVMACNDFVTRHFGVAHPVGRDLATLGLPGELVRFIRHTPVTVRRDAETLVLEQRVMFIDLRPVFRDGVCLGRVVIIRDRTDVEALSRRLDAVAAMTTALRAQRHEFANRLHTISGLITIGKNAEAQSYLAGILEHGPLRYPVGHAERLTEPYLQAFVGAKGVEAAEKGVSLRCGPETLVTDTLGDPEDVTAVLGNLIDNAVAAAVSGPRRPAWVEVEVMDAGAELHLAVLDSGAGVSVGHIFERPPARGETTETVDDRVHGRGFGLPLSRDIARRRGGDVWCVPDESNTRGALFCARLPGVVIPAPCTPEETR</sequence>
<evidence type="ECO:0000256" key="7">
    <source>
        <dbReference type="ARBA" id="ARBA00022692"/>
    </source>
</evidence>
<comment type="catalytic activity">
    <reaction evidence="1">
        <text>ATP + protein L-histidine = ADP + protein N-phospho-L-histidine.</text>
        <dbReference type="EC" id="2.7.13.3"/>
    </reaction>
</comment>
<comment type="subcellular location">
    <subcellularLocation>
        <location evidence="2">Cell membrane</location>
        <topology evidence="2">Multi-pass membrane protein</topology>
    </subcellularLocation>
</comment>
<evidence type="ECO:0000259" key="15">
    <source>
        <dbReference type="PROSITE" id="PS50109"/>
    </source>
</evidence>
<dbReference type="SUPFAM" id="SSF55874">
    <property type="entry name" value="ATPase domain of HSP90 chaperone/DNA topoisomerase II/histidine kinase"/>
    <property type="match status" value="1"/>
</dbReference>
<dbReference type="InterPro" id="IPR005467">
    <property type="entry name" value="His_kinase_dom"/>
</dbReference>
<dbReference type="GO" id="GO:0005524">
    <property type="term" value="F:ATP binding"/>
    <property type="evidence" value="ECO:0007669"/>
    <property type="project" value="UniProtKB-KW"/>
</dbReference>
<reference evidence="16 17" key="1">
    <citation type="submission" date="2019-06" db="EMBL/GenBank/DDBJ databases">
        <title>Sequencing the genomes of 1000 actinobacteria strains.</title>
        <authorList>
            <person name="Klenk H.-P."/>
        </authorList>
    </citation>
    <scope>NUCLEOTIDE SEQUENCE [LARGE SCALE GENOMIC DNA]</scope>
    <source>
        <strain evidence="16 17">DSM 18031</strain>
    </source>
</reference>
<evidence type="ECO:0000256" key="8">
    <source>
        <dbReference type="ARBA" id="ARBA00022741"/>
    </source>
</evidence>
<dbReference type="Pfam" id="PF14689">
    <property type="entry name" value="SPOB_a"/>
    <property type="match status" value="1"/>
</dbReference>
<evidence type="ECO:0000256" key="1">
    <source>
        <dbReference type="ARBA" id="ARBA00000085"/>
    </source>
</evidence>
<dbReference type="EC" id="2.7.13.3" evidence="3"/>
<dbReference type="PANTHER" id="PTHR43547:SF10">
    <property type="entry name" value="SENSOR HISTIDINE KINASE DCUS"/>
    <property type="match status" value="1"/>
</dbReference>
<evidence type="ECO:0000256" key="6">
    <source>
        <dbReference type="ARBA" id="ARBA00022679"/>
    </source>
</evidence>
<dbReference type="SUPFAM" id="SSF55785">
    <property type="entry name" value="PYP-like sensor domain (PAS domain)"/>
    <property type="match status" value="1"/>
</dbReference>
<gene>
    <name evidence="16" type="ORF">FB466_1320</name>
</gene>
<dbReference type="PRINTS" id="PR00344">
    <property type="entry name" value="BCTRLSENSOR"/>
</dbReference>
<keyword evidence="7 14" id="KW-0812">Transmembrane</keyword>
<dbReference type="InterPro" id="IPR003594">
    <property type="entry name" value="HATPase_dom"/>
</dbReference>
<dbReference type="Pfam" id="PF17203">
    <property type="entry name" value="sCache_3_2"/>
    <property type="match status" value="1"/>
</dbReference>
<organism evidence="16 17">
    <name type="scientific">Klugiella xanthotipulae</name>
    <dbReference type="NCBI Taxonomy" id="244735"/>
    <lineage>
        <taxon>Bacteria</taxon>
        <taxon>Bacillati</taxon>
        <taxon>Actinomycetota</taxon>
        <taxon>Actinomycetes</taxon>
        <taxon>Micrococcales</taxon>
        <taxon>Microbacteriaceae</taxon>
        <taxon>Klugiella</taxon>
    </lineage>
</organism>
<proteinExistence type="predicted"/>
<dbReference type="GO" id="GO:0000155">
    <property type="term" value="F:phosphorelay sensor kinase activity"/>
    <property type="evidence" value="ECO:0007669"/>
    <property type="project" value="InterPro"/>
</dbReference>
<dbReference type="AlphaFoldDB" id="A0A543HXM7"/>
<evidence type="ECO:0000256" key="4">
    <source>
        <dbReference type="ARBA" id="ARBA00022475"/>
    </source>
</evidence>